<dbReference type="EMBL" id="NBTM02000001">
    <property type="protein sequence ID" value="PNL91735.1"/>
    <property type="molecule type" value="Genomic_DNA"/>
</dbReference>
<dbReference type="CDD" id="cd00215">
    <property type="entry name" value="PTS_IIA_lac"/>
    <property type="match status" value="1"/>
</dbReference>
<dbReference type="GO" id="GO:0016740">
    <property type="term" value="F:transferase activity"/>
    <property type="evidence" value="ECO:0007669"/>
    <property type="project" value="UniProtKB-KW"/>
</dbReference>
<comment type="caution">
    <text evidence="18">The sequence shown here is derived from an EMBL/GenBank/DDBJ whole genome shotgun (WGS) entry which is preliminary data.</text>
</comment>
<dbReference type="GO" id="GO:0005737">
    <property type="term" value="C:cytoplasm"/>
    <property type="evidence" value="ECO:0007669"/>
    <property type="project" value="UniProtKB-SubCell"/>
</dbReference>
<evidence type="ECO:0000256" key="9">
    <source>
        <dbReference type="ARBA" id="ARBA00022683"/>
    </source>
</evidence>
<proteinExistence type="predicted"/>
<keyword evidence="11 16" id="KW-0460">Magnesium</keyword>
<evidence type="ECO:0000256" key="3">
    <source>
        <dbReference type="ARBA" id="ARBA00014322"/>
    </source>
</evidence>
<accession>A0A2J9PN26</accession>
<dbReference type="Gene3D" id="1.20.58.80">
    <property type="entry name" value="Phosphotransferase system, lactose/cellobiose-type IIA subunit"/>
    <property type="match status" value="1"/>
</dbReference>
<evidence type="ECO:0000256" key="7">
    <source>
        <dbReference type="ARBA" id="ARBA00022597"/>
    </source>
</evidence>
<dbReference type="SUPFAM" id="SSF46973">
    <property type="entry name" value="Enzyme IIa from lactose specific PTS, IIa-lac"/>
    <property type="match status" value="1"/>
</dbReference>
<dbReference type="PROSITE" id="PS51095">
    <property type="entry name" value="PTS_EIIA_TYPE_3"/>
    <property type="match status" value="1"/>
</dbReference>
<dbReference type="GO" id="GO:0046872">
    <property type="term" value="F:metal ion binding"/>
    <property type="evidence" value="ECO:0007669"/>
    <property type="project" value="UniProtKB-KW"/>
</dbReference>
<keyword evidence="5" id="KW-0963">Cytoplasm</keyword>
<evidence type="ECO:0000256" key="4">
    <source>
        <dbReference type="ARBA" id="ARBA00022448"/>
    </source>
</evidence>
<dbReference type="AlphaFoldDB" id="A0A2J9PN26"/>
<keyword evidence="9" id="KW-0598">Phosphotransferase system</keyword>
<keyword evidence="10 16" id="KW-0479">Metal-binding</keyword>
<reference evidence="19" key="1">
    <citation type="submission" date="2017-12" db="EMBL/GenBank/DDBJ databases">
        <title>FDA dAtabase for Regulatory Grade micrObial Sequences (FDA-ARGOS): Supporting development and validation of Infectious Disease Dx tests.</title>
        <authorList>
            <person name="Hoffmann M."/>
            <person name="Allard M."/>
            <person name="Evans P."/>
            <person name="Brown E."/>
            <person name="Tallon L."/>
            <person name="Sadzewicz L."/>
            <person name="Sengamalay N."/>
            <person name="Ott S."/>
            <person name="Godinez A."/>
            <person name="Nagaraj S."/>
            <person name="Vavikolanu K."/>
            <person name="Aluvathingal J."/>
            <person name="Nadendla S."/>
            <person name="Sichtig H."/>
        </authorList>
    </citation>
    <scope>NUCLEOTIDE SEQUENCE [LARGE SCALE GENOMIC DNA]</scope>
    <source>
        <strain evidence="19">FDAARGOS_249</strain>
    </source>
</reference>
<dbReference type="Proteomes" id="UP000192813">
    <property type="component" value="Unassembled WGS sequence"/>
</dbReference>
<evidence type="ECO:0000256" key="8">
    <source>
        <dbReference type="ARBA" id="ARBA00022679"/>
    </source>
</evidence>
<sequence>MNKEEATMIGFEIVAYAGEARSILVEALSKARNGEFDEAERLVGEANESLVDAHNAQTNMLAKEASGENIELGFIMVHGQDHLMTTLLLKEIITDFIELYRRVGD</sequence>
<evidence type="ECO:0000256" key="6">
    <source>
        <dbReference type="ARBA" id="ARBA00022553"/>
    </source>
</evidence>
<dbReference type="GO" id="GO:0009401">
    <property type="term" value="P:phosphoenolpyruvate-dependent sugar phosphotransferase system"/>
    <property type="evidence" value="ECO:0007669"/>
    <property type="project" value="UniProtKB-KW"/>
</dbReference>
<keyword evidence="6" id="KW-0597">Phosphoprotein</keyword>
<evidence type="ECO:0000256" key="10">
    <source>
        <dbReference type="ARBA" id="ARBA00022723"/>
    </source>
</evidence>
<evidence type="ECO:0000256" key="14">
    <source>
        <dbReference type="ARBA" id="ARBA00032708"/>
    </source>
</evidence>
<dbReference type="InterPro" id="IPR036542">
    <property type="entry name" value="PTS_IIA_lac/cel_sf"/>
</dbReference>
<evidence type="ECO:0000256" key="11">
    <source>
        <dbReference type="ARBA" id="ARBA00022842"/>
    </source>
</evidence>
<evidence type="ECO:0000256" key="1">
    <source>
        <dbReference type="ARBA" id="ARBA00004496"/>
    </source>
</evidence>
<comment type="cofactor">
    <cofactor evidence="16">
        <name>Mg(2+)</name>
        <dbReference type="ChEBI" id="CHEBI:18420"/>
    </cofactor>
    <text evidence="16">Binds 1 Mg(2+) ion per trimer.</text>
</comment>
<dbReference type="InterPro" id="IPR003188">
    <property type="entry name" value="PTS_IIA_lac/cel"/>
</dbReference>
<dbReference type="PIRSF" id="PIRSF000699">
    <property type="entry name" value="PTS_IILac_III"/>
    <property type="match status" value="1"/>
</dbReference>
<keyword evidence="8" id="KW-0808">Transferase</keyword>
<dbReference type="PANTHER" id="PTHR34382:SF9">
    <property type="entry name" value="PHOSPHOTRANSFERASE SYSTEM SUGAR-SPECIFIC EII COMPONENT"/>
    <property type="match status" value="1"/>
</dbReference>
<evidence type="ECO:0000256" key="17">
    <source>
        <dbReference type="PROSITE-ProRule" id="PRU00418"/>
    </source>
</evidence>
<evidence type="ECO:0000313" key="18">
    <source>
        <dbReference type="EMBL" id="PNL91735.1"/>
    </source>
</evidence>
<evidence type="ECO:0000256" key="12">
    <source>
        <dbReference type="ARBA" id="ARBA00030293"/>
    </source>
</evidence>
<name>A0A2J9PN26_9LACT</name>
<keyword evidence="4" id="KW-0813">Transport</keyword>
<evidence type="ECO:0000256" key="2">
    <source>
        <dbReference type="ARBA" id="ARBA00011233"/>
    </source>
</evidence>
<protein>
    <recommendedName>
        <fullName evidence="3">PTS system lactose-specific EIIA component</fullName>
    </recommendedName>
    <alternativeName>
        <fullName evidence="12">EIIA-Lac</fullName>
    </alternativeName>
    <alternativeName>
        <fullName evidence="14">EIII-Lac</fullName>
    </alternativeName>
    <alternativeName>
        <fullName evidence="13">Lactose-specific phosphotransferase enzyme IIA component</fullName>
    </alternativeName>
</protein>
<feature type="active site" description="Tele-phosphohistidine intermediate" evidence="15">
    <location>
        <position position="78"/>
    </location>
</feature>
<evidence type="ECO:0000256" key="5">
    <source>
        <dbReference type="ARBA" id="ARBA00022490"/>
    </source>
</evidence>
<comment type="subcellular location">
    <subcellularLocation>
        <location evidence="1">Cytoplasm</location>
    </subcellularLocation>
</comment>
<gene>
    <name evidence="18" type="ORF">A6J77_005655</name>
</gene>
<comment type="subunit">
    <text evidence="2">Homotrimer.</text>
</comment>
<evidence type="ECO:0000313" key="19">
    <source>
        <dbReference type="Proteomes" id="UP000192813"/>
    </source>
</evidence>
<keyword evidence="7" id="KW-0762">Sugar transport</keyword>
<organism evidence="18 19">
    <name type="scientific">Aerococcus viridans</name>
    <dbReference type="NCBI Taxonomy" id="1377"/>
    <lineage>
        <taxon>Bacteria</taxon>
        <taxon>Bacillati</taxon>
        <taxon>Bacillota</taxon>
        <taxon>Bacilli</taxon>
        <taxon>Lactobacillales</taxon>
        <taxon>Aerococcaceae</taxon>
        <taxon>Aerococcus</taxon>
    </lineage>
</organism>
<dbReference type="Pfam" id="PF02255">
    <property type="entry name" value="PTS_IIA"/>
    <property type="match status" value="1"/>
</dbReference>
<evidence type="ECO:0000256" key="13">
    <source>
        <dbReference type="ARBA" id="ARBA00031467"/>
    </source>
</evidence>
<dbReference type="NCBIfam" id="TIGR00823">
    <property type="entry name" value="EIIA-LAC"/>
    <property type="match status" value="1"/>
</dbReference>
<evidence type="ECO:0000256" key="16">
    <source>
        <dbReference type="PIRSR" id="PIRSR000699-2"/>
    </source>
</evidence>
<feature type="binding site" evidence="16">
    <location>
        <position position="81"/>
    </location>
    <ligand>
        <name>Mg(2+)</name>
        <dbReference type="ChEBI" id="CHEBI:18420"/>
        <note>ligand shared between all trimeric partners</note>
    </ligand>
</feature>
<evidence type="ECO:0000256" key="15">
    <source>
        <dbReference type="PIRSR" id="PIRSR000699-1"/>
    </source>
</evidence>
<dbReference type="RefSeq" id="WP_083068937.1">
    <property type="nucleotide sequence ID" value="NZ_JALXKY010000004.1"/>
</dbReference>
<feature type="modified residue" description="Phosphohistidine; by HPr" evidence="17">
    <location>
        <position position="78"/>
    </location>
</feature>
<dbReference type="PANTHER" id="PTHR34382">
    <property type="entry name" value="PTS SYSTEM N,N'-DIACETYLCHITOBIOSE-SPECIFIC EIIA COMPONENT"/>
    <property type="match status" value="1"/>
</dbReference>